<feature type="transmembrane region" description="Helical" evidence="2">
    <location>
        <begin position="176"/>
        <end position="195"/>
    </location>
</feature>
<dbReference type="InterPro" id="IPR012507">
    <property type="entry name" value="YibE_F"/>
</dbReference>
<feature type="region of interest" description="Disordered" evidence="1">
    <location>
        <begin position="450"/>
        <end position="487"/>
    </location>
</feature>
<feature type="transmembrane region" description="Helical" evidence="2">
    <location>
        <begin position="125"/>
        <end position="143"/>
    </location>
</feature>
<evidence type="ECO:0000256" key="1">
    <source>
        <dbReference type="SAM" id="MobiDB-lite"/>
    </source>
</evidence>
<dbReference type="Pfam" id="PF07907">
    <property type="entry name" value="YibE_F"/>
    <property type="match status" value="1"/>
</dbReference>
<feature type="transmembrane region" description="Helical" evidence="2">
    <location>
        <begin position="150"/>
        <end position="170"/>
    </location>
</feature>
<evidence type="ECO:0000313" key="3">
    <source>
        <dbReference type="EMBL" id="KUK46737.1"/>
    </source>
</evidence>
<accession>A0A117LH19</accession>
<proteinExistence type="predicted"/>
<keyword evidence="2" id="KW-0812">Transmembrane</keyword>
<feature type="transmembrane region" description="Helical" evidence="2">
    <location>
        <begin position="252"/>
        <end position="273"/>
    </location>
</feature>
<dbReference type="AlphaFoldDB" id="A0A117LH19"/>
<feature type="compositionally biased region" description="Basic and acidic residues" evidence="1">
    <location>
        <begin position="472"/>
        <end position="487"/>
    </location>
</feature>
<organism evidence="3 4">
    <name type="scientific">Anaerolinea thermophila</name>
    <dbReference type="NCBI Taxonomy" id="167964"/>
    <lineage>
        <taxon>Bacteria</taxon>
        <taxon>Bacillati</taxon>
        <taxon>Chloroflexota</taxon>
        <taxon>Anaerolineae</taxon>
        <taxon>Anaerolineales</taxon>
        <taxon>Anaerolineaceae</taxon>
        <taxon>Anaerolinea</taxon>
    </lineage>
</organism>
<name>A0A117LH19_9CHLR</name>
<feature type="transmembrane region" description="Helical" evidence="2">
    <location>
        <begin position="349"/>
        <end position="371"/>
    </location>
</feature>
<feature type="transmembrane region" description="Helical" evidence="2">
    <location>
        <begin position="310"/>
        <end position="329"/>
    </location>
</feature>
<evidence type="ECO:0000313" key="4">
    <source>
        <dbReference type="Proteomes" id="UP000064249"/>
    </source>
</evidence>
<keyword evidence="2" id="KW-0472">Membrane</keyword>
<dbReference type="PANTHER" id="PTHR41771:SF1">
    <property type="entry name" value="MEMBRANE PROTEIN"/>
    <property type="match status" value="1"/>
</dbReference>
<protein>
    <submittedName>
        <fullName evidence="3">YibE/F family protein</fullName>
    </submittedName>
</protein>
<gene>
    <name evidence="3" type="ORF">XD73_0403</name>
</gene>
<dbReference type="Proteomes" id="UP000064249">
    <property type="component" value="Unassembled WGS sequence"/>
</dbReference>
<evidence type="ECO:0000256" key="2">
    <source>
        <dbReference type="SAM" id="Phobius"/>
    </source>
</evidence>
<dbReference type="EMBL" id="LGFU01000010">
    <property type="protein sequence ID" value="KUK46737.1"/>
    <property type="molecule type" value="Genomic_DNA"/>
</dbReference>
<sequence length="487" mass="53557">MKKIKLNREIVFSLFIFLLTIVMLVVPDLYESPFGRNVERARARVLSVDNSALEYYGVVTAGSQSMEVEILNTDYKGQIVTATNLLLGKMETDKLFMEGDLVFLVLDRIEDGQVINATAYDHYRIHVEIILLVFFAILLIAFARWRGVRSLLAFAFTVIIIWKLLLPGILIGKDPVPVAFIVVTIITAVTIFLVAGINKTAIVAFLGSFLGILLTLILSLVLMPYFKLHGAVQPFSETLLFMGFEILNLSRLYIAAVFIGASGAVLDVAIDVATAMNEVVEKRPDLNFKELVASGFAVGRNMTSTMVTTLLMAYVSGYLSLLMVFMAQGVPPIYMVNTNYVASEILKTIVGSFGLVTVAPFTALLGGFIFLKKSEGNMSEKFVVYKIEASRTGVKIGDSVQPGVFIGDDYQTGKEVNAEMHGTVQSMQFNGSEHSMEVVIKYDDALDSNGSEQNFDDLSEDVSGIAELDADSTERDNENGDVMHDQE</sequence>
<dbReference type="PATRIC" id="fig|167964.4.peg.828"/>
<feature type="transmembrane region" description="Helical" evidence="2">
    <location>
        <begin position="12"/>
        <end position="30"/>
    </location>
</feature>
<comment type="caution">
    <text evidence="3">The sequence shown here is derived from an EMBL/GenBank/DDBJ whole genome shotgun (WGS) entry which is preliminary data.</text>
</comment>
<feature type="transmembrane region" description="Helical" evidence="2">
    <location>
        <begin position="202"/>
        <end position="226"/>
    </location>
</feature>
<keyword evidence="2" id="KW-1133">Transmembrane helix</keyword>
<reference evidence="3 4" key="1">
    <citation type="journal article" date="2015" name="MBio">
        <title>Genome-Resolved Metagenomic Analysis Reveals Roles for Candidate Phyla and Other Microbial Community Members in Biogeochemical Transformations in Oil Reservoirs.</title>
        <authorList>
            <person name="Hu P."/>
            <person name="Tom L."/>
            <person name="Singh A."/>
            <person name="Thomas B.C."/>
            <person name="Baker B.J."/>
            <person name="Piceno Y.M."/>
            <person name="Andersen G.L."/>
            <person name="Banfield J.F."/>
        </authorList>
    </citation>
    <scope>NUCLEOTIDE SEQUENCE [LARGE SCALE GENOMIC DNA]</scope>
    <source>
        <strain evidence="3">46_16</strain>
    </source>
</reference>
<dbReference type="PANTHER" id="PTHR41771">
    <property type="entry name" value="MEMBRANE PROTEIN-RELATED"/>
    <property type="match status" value="1"/>
</dbReference>